<proteinExistence type="inferred from homology"/>
<keyword evidence="2" id="KW-0560">Oxidoreductase</keyword>
<dbReference type="PANTHER" id="PTHR44196">
    <property type="entry name" value="DEHYDROGENASE/REDUCTASE SDR FAMILY MEMBER 7B"/>
    <property type="match status" value="1"/>
</dbReference>
<evidence type="ECO:0000313" key="6">
    <source>
        <dbReference type="Proteomes" id="UP001060336"/>
    </source>
</evidence>
<dbReference type="NCBIfam" id="NF006118">
    <property type="entry name" value="PRK08264.1-4"/>
    <property type="match status" value="1"/>
</dbReference>
<feature type="domain" description="Ketoreductase" evidence="4">
    <location>
        <begin position="7"/>
        <end position="185"/>
    </location>
</feature>
<dbReference type="KEGG" id="naci:NUH88_03265"/>
<dbReference type="GO" id="GO:0016020">
    <property type="term" value="C:membrane"/>
    <property type="evidence" value="ECO:0007669"/>
    <property type="project" value="TreeGrafter"/>
</dbReference>
<dbReference type="Pfam" id="PF00106">
    <property type="entry name" value="adh_short"/>
    <property type="match status" value="1"/>
</dbReference>
<name>A0A9J7ASS3_9PROT</name>
<protein>
    <submittedName>
        <fullName evidence="5">SDR family oxidoreductase</fullName>
    </submittedName>
</protein>
<evidence type="ECO:0000259" key="4">
    <source>
        <dbReference type="SMART" id="SM00822"/>
    </source>
</evidence>
<dbReference type="AlphaFoldDB" id="A0A9J7ASS3"/>
<reference evidence="5" key="1">
    <citation type="submission" date="2022-08" db="EMBL/GenBank/DDBJ databases">
        <title>Nisaea acidiphila sp. nov., isolated from a marine algal debris and emended description of the genus Nisaea Urios et al. 2008.</title>
        <authorList>
            <person name="Kwon K."/>
        </authorList>
    </citation>
    <scope>NUCLEOTIDE SEQUENCE</scope>
    <source>
        <strain evidence="5">MEBiC11861</strain>
    </source>
</reference>
<dbReference type="RefSeq" id="WP_257769947.1">
    <property type="nucleotide sequence ID" value="NZ_CP102480.1"/>
</dbReference>
<dbReference type="PANTHER" id="PTHR44196:SF1">
    <property type="entry name" value="DEHYDROGENASE_REDUCTASE SDR FAMILY MEMBER 7B"/>
    <property type="match status" value="1"/>
</dbReference>
<dbReference type="EMBL" id="CP102480">
    <property type="protein sequence ID" value="UUX50723.1"/>
    <property type="molecule type" value="Genomic_DNA"/>
</dbReference>
<evidence type="ECO:0000313" key="5">
    <source>
        <dbReference type="EMBL" id="UUX50723.1"/>
    </source>
</evidence>
<dbReference type="SUPFAM" id="SSF51735">
    <property type="entry name" value="NAD(P)-binding Rossmann-fold domains"/>
    <property type="match status" value="1"/>
</dbReference>
<dbReference type="Gene3D" id="3.40.50.720">
    <property type="entry name" value="NAD(P)-binding Rossmann-like Domain"/>
    <property type="match status" value="1"/>
</dbReference>
<sequence length="247" mass="25667">MTKLNGTTALVTGANRGIGKAFVEALIEAGASRIYAGARKPETLDALVAAHGDRVVPVTLDVTRPEQVRTAAEELTDISVLINNAGIARFEGLVAPGDSEAARAEMETNYFGLLNMVQAFAPVLKANGGGAIVNLASIVSHFSFPGAGSYSASKAAVHSLTQGIRGELRAQGTLVVGVYPGPIDTDMGAAIEMEKTPPSEVAKAVLAAVDAGTEDVYPDLMSQEMHRSYWADPKAFELHLTGTSSAA</sequence>
<dbReference type="InterPro" id="IPR036291">
    <property type="entry name" value="NAD(P)-bd_dom_sf"/>
</dbReference>
<evidence type="ECO:0000256" key="3">
    <source>
        <dbReference type="RuleBase" id="RU000363"/>
    </source>
</evidence>
<dbReference type="InterPro" id="IPR020904">
    <property type="entry name" value="Sc_DH/Rdtase_CS"/>
</dbReference>
<keyword evidence="6" id="KW-1185">Reference proteome</keyword>
<accession>A0A9J7ASS3</accession>
<evidence type="ECO:0000256" key="2">
    <source>
        <dbReference type="ARBA" id="ARBA00023002"/>
    </source>
</evidence>
<dbReference type="PRINTS" id="PR00080">
    <property type="entry name" value="SDRFAMILY"/>
</dbReference>
<comment type="similarity">
    <text evidence="1 3">Belongs to the short-chain dehydrogenases/reductases (SDR) family.</text>
</comment>
<dbReference type="Proteomes" id="UP001060336">
    <property type="component" value="Chromosome"/>
</dbReference>
<dbReference type="SMART" id="SM00822">
    <property type="entry name" value="PKS_KR"/>
    <property type="match status" value="1"/>
</dbReference>
<organism evidence="5 6">
    <name type="scientific">Nisaea acidiphila</name>
    <dbReference type="NCBI Taxonomy" id="1862145"/>
    <lineage>
        <taxon>Bacteria</taxon>
        <taxon>Pseudomonadati</taxon>
        <taxon>Pseudomonadota</taxon>
        <taxon>Alphaproteobacteria</taxon>
        <taxon>Rhodospirillales</taxon>
        <taxon>Thalassobaculaceae</taxon>
        <taxon>Nisaea</taxon>
    </lineage>
</organism>
<dbReference type="InterPro" id="IPR002347">
    <property type="entry name" value="SDR_fam"/>
</dbReference>
<dbReference type="GO" id="GO:0016491">
    <property type="term" value="F:oxidoreductase activity"/>
    <property type="evidence" value="ECO:0007669"/>
    <property type="project" value="UniProtKB-KW"/>
</dbReference>
<dbReference type="PROSITE" id="PS00061">
    <property type="entry name" value="ADH_SHORT"/>
    <property type="match status" value="1"/>
</dbReference>
<dbReference type="PRINTS" id="PR00081">
    <property type="entry name" value="GDHRDH"/>
</dbReference>
<gene>
    <name evidence="5" type="ORF">NUH88_03265</name>
</gene>
<evidence type="ECO:0000256" key="1">
    <source>
        <dbReference type="ARBA" id="ARBA00006484"/>
    </source>
</evidence>
<dbReference type="InterPro" id="IPR057326">
    <property type="entry name" value="KR_dom"/>
</dbReference>